<dbReference type="GO" id="GO:0045724">
    <property type="term" value="P:positive regulation of cilium assembly"/>
    <property type="evidence" value="ECO:0007669"/>
    <property type="project" value="TreeGrafter"/>
</dbReference>
<dbReference type="GO" id="GO:0036064">
    <property type="term" value="C:ciliary basal body"/>
    <property type="evidence" value="ECO:0007669"/>
    <property type="project" value="TreeGrafter"/>
</dbReference>
<dbReference type="PANTHER" id="PTHR13317:SF4">
    <property type="entry name" value="TRANSMEMBRANE ANTERIOR POSTERIOR TRANSFORMATION PROTEIN 1 HOMOLOG"/>
    <property type="match status" value="1"/>
</dbReference>
<feature type="transmembrane region" description="Helical" evidence="7">
    <location>
        <begin position="45"/>
        <end position="64"/>
    </location>
</feature>
<comment type="subcellular location">
    <subcellularLocation>
        <location evidence="1">Membrane</location>
        <topology evidence="1">Multi-pass membrane protein</topology>
    </subcellularLocation>
</comment>
<comment type="similarity">
    <text evidence="2">Belongs to the TAPT1 family.</text>
</comment>
<keyword evidence="3 7" id="KW-0812">Transmembrane</keyword>
<evidence type="ECO:0000313" key="9">
    <source>
        <dbReference type="Proteomes" id="UP000749559"/>
    </source>
</evidence>
<dbReference type="Pfam" id="PF05346">
    <property type="entry name" value="DUF747"/>
    <property type="match status" value="1"/>
</dbReference>
<evidence type="ECO:0000256" key="7">
    <source>
        <dbReference type="SAM" id="Phobius"/>
    </source>
</evidence>
<evidence type="ECO:0000313" key="8">
    <source>
        <dbReference type="EMBL" id="CAH1783993.1"/>
    </source>
</evidence>
<feature type="transmembrane region" description="Helical" evidence="7">
    <location>
        <begin position="96"/>
        <end position="115"/>
    </location>
</feature>
<keyword evidence="5 7" id="KW-0472">Membrane</keyword>
<keyword evidence="4 7" id="KW-1133">Transmembrane helix</keyword>
<accession>A0A8J1XGL3</accession>
<evidence type="ECO:0000256" key="2">
    <source>
        <dbReference type="ARBA" id="ARBA00008803"/>
    </source>
</evidence>
<dbReference type="GO" id="GO:0005789">
    <property type="term" value="C:endoplasmic reticulum membrane"/>
    <property type="evidence" value="ECO:0007669"/>
    <property type="project" value="TreeGrafter"/>
</dbReference>
<name>A0A8J1XGL3_OWEFU</name>
<reference evidence="8" key="1">
    <citation type="submission" date="2022-03" db="EMBL/GenBank/DDBJ databases">
        <authorList>
            <person name="Martin C."/>
        </authorList>
    </citation>
    <scope>NUCLEOTIDE SEQUENCE</scope>
</reference>
<dbReference type="PANTHER" id="PTHR13317">
    <property type="entry name" value="TRANSMEMBRANE ANTERIOR POSTERIOR TRANSFORMATION PROTEIN 1 HOMOLOG"/>
    <property type="match status" value="1"/>
</dbReference>
<protein>
    <submittedName>
        <fullName evidence="8">Uncharacterized protein</fullName>
    </submittedName>
</protein>
<dbReference type="InterPro" id="IPR008010">
    <property type="entry name" value="Tatp1"/>
</dbReference>
<evidence type="ECO:0000256" key="6">
    <source>
        <dbReference type="SAM" id="MobiDB-lite"/>
    </source>
</evidence>
<dbReference type="AlphaFoldDB" id="A0A8J1XGL3"/>
<feature type="region of interest" description="Disordered" evidence="6">
    <location>
        <begin position="406"/>
        <end position="448"/>
    </location>
</feature>
<keyword evidence="9" id="KW-1185">Reference proteome</keyword>
<dbReference type="Proteomes" id="UP000749559">
    <property type="component" value="Unassembled WGS sequence"/>
</dbReference>
<comment type="caution">
    <text evidence="8">The sequence shown here is derived from an EMBL/GenBank/DDBJ whole genome shotgun (WGS) entry which is preliminary data.</text>
</comment>
<proteinExistence type="inferred from homology"/>
<evidence type="ECO:0000256" key="4">
    <source>
        <dbReference type="ARBA" id="ARBA00022989"/>
    </source>
</evidence>
<evidence type="ECO:0000256" key="1">
    <source>
        <dbReference type="ARBA" id="ARBA00004141"/>
    </source>
</evidence>
<dbReference type="OrthoDB" id="29023at2759"/>
<dbReference type="EMBL" id="CAIIXF020000005">
    <property type="protein sequence ID" value="CAH1783993.1"/>
    <property type="molecule type" value="Genomic_DNA"/>
</dbReference>
<gene>
    <name evidence="8" type="ORF">OFUS_LOCUS10260</name>
</gene>
<feature type="transmembrane region" description="Helical" evidence="7">
    <location>
        <begin position="174"/>
        <end position="194"/>
    </location>
</feature>
<evidence type="ECO:0000256" key="3">
    <source>
        <dbReference type="ARBA" id="ARBA00022692"/>
    </source>
</evidence>
<evidence type="ECO:0000256" key="5">
    <source>
        <dbReference type="ARBA" id="ARBA00023136"/>
    </source>
</evidence>
<sequence length="594" mass="68347">MTTLYKYLANELTRGYVLENDEAKYTEKRERVYTFVKIPREVEKFMFYGFFQCVDSFLFIFTFLPLRFLLALLKILTHPCGVVIKGSRRVLEPAQIIDILKVLIILCVTTVLTYVDLSMMYHIIRGQAVIKLYIFYNMLEVADRLFSSFGQDILDALFWTATEPRNRRREHVGVLPHLLLGMVYVFLHGILVLFQATTLNVAFNSHNKALLTIMMSNNFVELKGSVFKKFEKNNLFQMSCSDVRERFHMYMLMFIVLVRNMTEFSWKMDHLMELLPDVAAVLLAEFLVDWVKHAFITKFNEISTEVYRDYTVSLAYDLLQSRQKNAYSDHADLVSRRMGFIPLPLACLLVRIVIQLWNISGYFCIIIIILFYLCLCTSKIMIGIFLMARAITLVDSKKKDDLLKSPVKQATAPVPGPLVTETRRSSNESISFSEPLRPKPSLKKSKSISDVMDLETENTEIRRRLTQNVTFCELESKFHKDSLSNDIDPGSPGIGDLERAPSMLSKPMLSNSSVSLNSIGLNEEFLNDCGANDVTDTSIVKDDSSIKFNSSLDSEVESIQRTLPEDPMYIYKKKYPEKPLSDVERYTLCSNRIV</sequence>
<organism evidence="8 9">
    <name type="scientific">Owenia fusiformis</name>
    <name type="common">Polychaete worm</name>
    <dbReference type="NCBI Taxonomy" id="6347"/>
    <lineage>
        <taxon>Eukaryota</taxon>
        <taxon>Metazoa</taxon>
        <taxon>Spiralia</taxon>
        <taxon>Lophotrochozoa</taxon>
        <taxon>Annelida</taxon>
        <taxon>Polychaeta</taxon>
        <taxon>Sedentaria</taxon>
        <taxon>Canalipalpata</taxon>
        <taxon>Sabellida</taxon>
        <taxon>Oweniida</taxon>
        <taxon>Oweniidae</taxon>
        <taxon>Owenia</taxon>
    </lineage>
</organism>